<comment type="cofactor">
    <cofactor evidence="7">
        <name>Mg(2+)</name>
        <dbReference type="ChEBI" id="CHEBI:18420"/>
    </cofactor>
</comment>
<sequence>MQYLFIIIALFILEIIYFKIADKFNIIDKPNERSSHTQITLRGGGVIFYFGALLFFLISDFQYPYFILGLSLMALVSFLDDVFTLSNKIRLLVHLISVILMFVQIGLFSYAWFIPLIALVLTIGIINAYNFMDGINGITAFYSLVVLSLLAIVNLSINFVDKNLIYYSIIASLVFGFFNFRQKAKCFAGDVGSVSIAFIIVFLLSQLILKTGNIIYLLFLTVYGLDAIWTIIRRLMKKENIFKAHRSHLYQYLANENKVNKLVVSAVYGIIQILIGIIVIWTASLPLKYQIILSGVIISLGSIIYLVLKKRIINKYNL</sequence>
<feature type="transmembrane region" description="Helical" evidence="8">
    <location>
        <begin position="6"/>
        <end position="27"/>
    </location>
</feature>
<dbReference type="PANTHER" id="PTHR22926:SF3">
    <property type="entry name" value="UNDECAPRENYL-PHOSPHATE ALPHA-N-ACETYLGLUCOSAMINYL 1-PHOSPHATE TRANSFERASE"/>
    <property type="match status" value="1"/>
</dbReference>
<feature type="transmembrane region" description="Helical" evidence="8">
    <location>
        <begin position="63"/>
        <end position="79"/>
    </location>
</feature>
<dbReference type="AlphaFoldDB" id="A0ABD4DIJ8"/>
<evidence type="ECO:0000256" key="3">
    <source>
        <dbReference type="ARBA" id="ARBA00022679"/>
    </source>
</evidence>
<dbReference type="Proteomes" id="UP000064412">
    <property type="component" value="Unassembled WGS sequence"/>
</dbReference>
<keyword evidence="4 8" id="KW-0812">Transmembrane</keyword>
<keyword evidence="3 9" id="KW-0808">Transferase</keyword>
<feature type="transmembrane region" description="Helical" evidence="8">
    <location>
        <begin position="187"/>
        <end position="208"/>
    </location>
</feature>
<dbReference type="EMBL" id="LNOI01000004">
    <property type="protein sequence ID" value="KUY16998.1"/>
    <property type="molecule type" value="Genomic_DNA"/>
</dbReference>
<evidence type="ECO:0000256" key="7">
    <source>
        <dbReference type="PIRSR" id="PIRSR600715-1"/>
    </source>
</evidence>
<comment type="subcellular location">
    <subcellularLocation>
        <location evidence="1">Cell membrane</location>
        <topology evidence="1">Multi-pass membrane protein</topology>
    </subcellularLocation>
</comment>
<gene>
    <name evidence="9" type="ORF">ATB95_11465</name>
</gene>
<keyword evidence="5 8" id="KW-1133">Transmembrane helix</keyword>
<feature type="transmembrane region" description="Helical" evidence="8">
    <location>
        <begin position="163"/>
        <end position="180"/>
    </location>
</feature>
<feature type="binding site" evidence="7">
    <location>
        <position position="130"/>
    </location>
    <ligand>
        <name>Mg(2+)</name>
        <dbReference type="ChEBI" id="CHEBI:18420"/>
    </ligand>
</feature>
<dbReference type="GO" id="GO:0005886">
    <property type="term" value="C:plasma membrane"/>
    <property type="evidence" value="ECO:0007669"/>
    <property type="project" value="UniProtKB-SubCell"/>
</dbReference>
<comment type="caution">
    <text evidence="9">The sequence shown here is derived from an EMBL/GenBank/DDBJ whole genome shotgun (WGS) entry which is preliminary data.</text>
</comment>
<name>A0ABD4DIJ8_ELIMR</name>
<reference evidence="9 10" key="1">
    <citation type="submission" date="2015-11" db="EMBL/GenBank/DDBJ databases">
        <authorList>
            <person name="Nicholson A.C."/>
            <person name="Humrighouse B.W."/>
            <person name="Graziano J."/>
            <person name="Lasker B."/>
            <person name="Whitney A.M."/>
            <person name="Mcquiston J.R."/>
        </authorList>
    </citation>
    <scope>NUCLEOTIDE SEQUENCE [LARGE SCALE GENOMIC DNA]</scope>
    <source>
        <strain evidence="9 10">G4071</strain>
    </source>
</reference>
<feature type="binding site" evidence="7">
    <location>
        <position position="190"/>
    </location>
    <ligand>
        <name>Mg(2+)</name>
        <dbReference type="ChEBI" id="CHEBI:18420"/>
    </ligand>
</feature>
<keyword evidence="6 8" id="KW-0472">Membrane</keyword>
<dbReference type="RefSeq" id="WP_059345041.1">
    <property type="nucleotide sequence ID" value="NZ_CP140570.1"/>
</dbReference>
<dbReference type="InterPro" id="IPR000715">
    <property type="entry name" value="Glycosyl_transferase_4"/>
</dbReference>
<evidence type="ECO:0000256" key="5">
    <source>
        <dbReference type="ARBA" id="ARBA00022989"/>
    </source>
</evidence>
<keyword evidence="2" id="KW-1003">Cell membrane</keyword>
<feature type="transmembrane region" description="Helical" evidence="8">
    <location>
        <begin position="262"/>
        <end position="283"/>
    </location>
</feature>
<evidence type="ECO:0000256" key="4">
    <source>
        <dbReference type="ARBA" id="ARBA00022692"/>
    </source>
</evidence>
<evidence type="ECO:0000313" key="10">
    <source>
        <dbReference type="Proteomes" id="UP000064412"/>
    </source>
</evidence>
<accession>A0ABD4DIJ8</accession>
<protein>
    <submittedName>
        <fullName evidence="9">UDP-GlcNAc--UDP-phosphate GlcNAc-1-phosphate transferase</fullName>
    </submittedName>
</protein>
<evidence type="ECO:0000313" key="9">
    <source>
        <dbReference type="EMBL" id="KUY16998.1"/>
    </source>
</evidence>
<dbReference type="Pfam" id="PF00953">
    <property type="entry name" value="Glycos_transf_4"/>
    <property type="match status" value="1"/>
</dbReference>
<evidence type="ECO:0000256" key="6">
    <source>
        <dbReference type="ARBA" id="ARBA00023136"/>
    </source>
</evidence>
<feature type="transmembrane region" description="Helical" evidence="8">
    <location>
        <begin position="91"/>
        <end position="107"/>
    </location>
</feature>
<dbReference type="PANTHER" id="PTHR22926">
    <property type="entry name" value="PHOSPHO-N-ACETYLMURAMOYL-PENTAPEPTIDE-TRANSFERASE"/>
    <property type="match status" value="1"/>
</dbReference>
<feature type="transmembrane region" description="Helical" evidence="8">
    <location>
        <begin position="39"/>
        <end position="57"/>
    </location>
</feature>
<feature type="transmembrane region" description="Helical" evidence="8">
    <location>
        <begin position="214"/>
        <end position="232"/>
    </location>
</feature>
<dbReference type="CDD" id="cd06854">
    <property type="entry name" value="GT_WbpL_WbcO_like"/>
    <property type="match status" value="1"/>
</dbReference>
<keyword evidence="7" id="KW-0479">Metal-binding</keyword>
<evidence type="ECO:0000256" key="8">
    <source>
        <dbReference type="SAM" id="Phobius"/>
    </source>
</evidence>
<feature type="transmembrane region" description="Helical" evidence="8">
    <location>
        <begin position="139"/>
        <end position="157"/>
    </location>
</feature>
<dbReference type="GO" id="GO:0016780">
    <property type="term" value="F:phosphotransferase activity, for other substituted phosphate groups"/>
    <property type="evidence" value="ECO:0007669"/>
    <property type="project" value="UniProtKB-ARBA"/>
</dbReference>
<organism evidence="9 10">
    <name type="scientific">Elizabethkingia miricola</name>
    <name type="common">Chryseobacterium miricola</name>
    <dbReference type="NCBI Taxonomy" id="172045"/>
    <lineage>
        <taxon>Bacteria</taxon>
        <taxon>Pseudomonadati</taxon>
        <taxon>Bacteroidota</taxon>
        <taxon>Flavobacteriia</taxon>
        <taxon>Flavobacteriales</taxon>
        <taxon>Weeksellaceae</taxon>
        <taxon>Elizabethkingia</taxon>
    </lineage>
</organism>
<feature type="transmembrane region" description="Helical" evidence="8">
    <location>
        <begin position="113"/>
        <end position="132"/>
    </location>
</feature>
<keyword evidence="7" id="KW-0460">Magnesium</keyword>
<evidence type="ECO:0000256" key="2">
    <source>
        <dbReference type="ARBA" id="ARBA00022475"/>
    </source>
</evidence>
<evidence type="ECO:0000256" key="1">
    <source>
        <dbReference type="ARBA" id="ARBA00004651"/>
    </source>
</evidence>
<proteinExistence type="predicted"/>
<feature type="transmembrane region" description="Helical" evidence="8">
    <location>
        <begin position="289"/>
        <end position="308"/>
    </location>
</feature>